<dbReference type="SMART" id="SM01183">
    <property type="entry name" value="EF1G"/>
    <property type="match status" value="1"/>
</dbReference>
<dbReference type="Gene3D" id="3.30.70.1010">
    <property type="entry name" value="Translation elongation factor EF1B, gamma chain, conserved domain"/>
    <property type="match status" value="1"/>
</dbReference>
<dbReference type="InterPro" id="IPR004045">
    <property type="entry name" value="Glutathione_S-Trfase_N"/>
</dbReference>
<dbReference type="CDD" id="cd03181">
    <property type="entry name" value="GST_C_EF1Bgamma_like"/>
    <property type="match status" value="1"/>
</dbReference>
<evidence type="ECO:0000259" key="5">
    <source>
        <dbReference type="PROSITE" id="PS50040"/>
    </source>
</evidence>
<keyword evidence="2 3" id="KW-0648">Protein biosynthesis</keyword>
<organism evidence="8 9">
    <name type="scientific">Nesidiocoris tenuis</name>
    <dbReference type="NCBI Taxonomy" id="355587"/>
    <lineage>
        <taxon>Eukaryota</taxon>
        <taxon>Metazoa</taxon>
        <taxon>Ecdysozoa</taxon>
        <taxon>Arthropoda</taxon>
        <taxon>Hexapoda</taxon>
        <taxon>Insecta</taxon>
        <taxon>Pterygota</taxon>
        <taxon>Neoptera</taxon>
        <taxon>Paraneoptera</taxon>
        <taxon>Hemiptera</taxon>
        <taxon>Heteroptera</taxon>
        <taxon>Panheteroptera</taxon>
        <taxon>Cimicomorpha</taxon>
        <taxon>Miridae</taxon>
        <taxon>Dicyphina</taxon>
        <taxon>Nesidiocoris</taxon>
    </lineage>
</organism>
<dbReference type="PROSITE" id="PS50405">
    <property type="entry name" value="GST_CTER"/>
    <property type="match status" value="1"/>
</dbReference>
<dbReference type="SUPFAM" id="SSF47616">
    <property type="entry name" value="GST C-terminal domain-like"/>
    <property type="match status" value="1"/>
</dbReference>
<dbReference type="PROSITE" id="PS50404">
    <property type="entry name" value="GST_NTER"/>
    <property type="match status" value="1"/>
</dbReference>
<dbReference type="SFLD" id="SFLDG00358">
    <property type="entry name" value="Main_(cytGST)"/>
    <property type="match status" value="1"/>
</dbReference>
<evidence type="ECO:0000256" key="1">
    <source>
        <dbReference type="ARBA" id="ARBA00022768"/>
    </source>
</evidence>
<dbReference type="InterPro" id="IPR004046">
    <property type="entry name" value="GST_C"/>
</dbReference>
<dbReference type="GO" id="GO:0003746">
    <property type="term" value="F:translation elongation factor activity"/>
    <property type="evidence" value="ECO:0007669"/>
    <property type="project" value="UniProtKB-KW"/>
</dbReference>
<feature type="compositionally biased region" description="Basic and acidic residues" evidence="4">
    <location>
        <begin position="212"/>
        <end position="243"/>
    </location>
</feature>
<feature type="domain" description="GST N-terminal" evidence="6">
    <location>
        <begin position="2"/>
        <end position="84"/>
    </location>
</feature>
<dbReference type="Pfam" id="PF00647">
    <property type="entry name" value="EF1G"/>
    <property type="match status" value="1"/>
</dbReference>
<gene>
    <name evidence="8" type="ORF">NTJ_06282</name>
</gene>
<feature type="region of interest" description="Disordered" evidence="4">
    <location>
        <begin position="212"/>
        <end position="250"/>
    </location>
</feature>
<dbReference type="Gene3D" id="3.40.30.10">
    <property type="entry name" value="Glutaredoxin"/>
    <property type="match status" value="1"/>
</dbReference>
<evidence type="ECO:0000256" key="4">
    <source>
        <dbReference type="SAM" id="MobiDB-lite"/>
    </source>
</evidence>
<evidence type="ECO:0000259" key="7">
    <source>
        <dbReference type="PROSITE" id="PS50405"/>
    </source>
</evidence>
<feature type="domain" description="GST C-terminal" evidence="7">
    <location>
        <begin position="85"/>
        <end position="215"/>
    </location>
</feature>
<dbReference type="SUPFAM" id="SSF52833">
    <property type="entry name" value="Thioredoxin-like"/>
    <property type="match status" value="1"/>
</dbReference>
<feature type="domain" description="EF-1-gamma C-terminal" evidence="5">
    <location>
        <begin position="263"/>
        <end position="422"/>
    </location>
</feature>
<dbReference type="Pfam" id="PF00043">
    <property type="entry name" value="GST_C"/>
    <property type="match status" value="1"/>
</dbReference>
<dbReference type="InterPro" id="IPR036433">
    <property type="entry name" value="EF1B_G_C_sf"/>
</dbReference>
<dbReference type="Gene3D" id="1.20.1050.10">
    <property type="match status" value="1"/>
</dbReference>
<sequence>MASGTLYTYPDNFRAYKALIAAQYGGGNVQVAPGFVFGETNKSPEFLKKFPLGKVPAFETKDGQCITESNAIAWYVASNELRGKTDIEKALILQWLNYADTEILQAVSTWVFPYLGIIEFNKQTVTSAKNELSSILAQLNDFLLTRTYLVGEQVTLADIVVACVLLPAYQNVIAPDFRKSYQNVNRWFTTIVNQPKVKNVLGTVKLCDKEPEVPKAEGSGKKDKKKEKPQQPKEPKAKEEKPAPEPAEEMDAAELALAAEPKSKDPFEALPKGTFNMDDFKRCYSNEDTDKSIPYFWEKFDPQNYSIWFGEYKYNDELQKVFMSCNLITGMFQRLDKMRKHSFASVCLFGKDNDSTISGVWVWRGQDLAFELSPDWQIDYESYQWSKLDHTRDEHKKLINDYLAWSGTDKDGRKFNQGKIFK</sequence>
<dbReference type="SUPFAM" id="SSF89942">
    <property type="entry name" value="eEF1-gamma domain"/>
    <property type="match status" value="1"/>
</dbReference>
<dbReference type="InterPro" id="IPR010987">
    <property type="entry name" value="Glutathione-S-Trfase_C-like"/>
</dbReference>
<dbReference type="InterPro" id="IPR050802">
    <property type="entry name" value="EF-GSTs"/>
</dbReference>
<accession>A0ABN7ANE3</accession>
<dbReference type="InterPro" id="IPR036282">
    <property type="entry name" value="Glutathione-S-Trfase_C_sf"/>
</dbReference>
<proteinExistence type="predicted"/>
<name>A0ABN7ANE3_9HEMI</name>
<dbReference type="Proteomes" id="UP001307889">
    <property type="component" value="Chromosome 4"/>
</dbReference>
<dbReference type="SFLD" id="SFLDS00019">
    <property type="entry name" value="Glutathione_Transferase_(cytos"/>
    <property type="match status" value="1"/>
</dbReference>
<evidence type="ECO:0000313" key="8">
    <source>
        <dbReference type="EMBL" id="BES93473.1"/>
    </source>
</evidence>
<keyword evidence="9" id="KW-1185">Reference proteome</keyword>
<dbReference type="PANTHER" id="PTHR43986:SF1">
    <property type="entry name" value="ELONGATION FACTOR 1-GAMMA"/>
    <property type="match status" value="1"/>
</dbReference>
<dbReference type="EMBL" id="AP028912">
    <property type="protein sequence ID" value="BES93473.1"/>
    <property type="molecule type" value="Genomic_DNA"/>
</dbReference>
<evidence type="ECO:0000256" key="2">
    <source>
        <dbReference type="ARBA" id="ARBA00022917"/>
    </source>
</evidence>
<dbReference type="PANTHER" id="PTHR43986">
    <property type="entry name" value="ELONGATION FACTOR 1-GAMMA"/>
    <property type="match status" value="1"/>
</dbReference>
<evidence type="ECO:0000256" key="3">
    <source>
        <dbReference type="PROSITE-ProRule" id="PRU00519"/>
    </source>
</evidence>
<keyword evidence="1 3" id="KW-0251">Elongation factor</keyword>
<dbReference type="InterPro" id="IPR040079">
    <property type="entry name" value="Glutathione_S-Trfase"/>
</dbReference>
<reference evidence="8 9" key="1">
    <citation type="submission" date="2023-09" db="EMBL/GenBank/DDBJ databases">
        <title>Nesidiocoris tenuis whole genome shotgun sequence.</title>
        <authorList>
            <person name="Shibata T."/>
            <person name="Shimoda M."/>
            <person name="Kobayashi T."/>
            <person name="Uehara T."/>
        </authorList>
    </citation>
    <scope>NUCLEOTIDE SEQUENCE [LARGE SCALE GENOMIC DNA]</scope>
    <source>
        <strain evidence="8 9">Japan</strain>
    </source>
</reference>
<evidence type="ECO:0000259" key="6">
    <source>
        <dbReference type="PROSITE" id="PS50404"/>
    </source>
</evidence>
<protein>
    <submittedName>
        <fullName evidence="8">Elongation factor 1 gamma</fullName>
    </submittedName>
</protein>
<dbReference type="PROSITE" id="PS50040">
    <property type="entry name" value="EF1G_C"/>
    <property type="match status" value="1"/>
</dbReference>
<dbReference type="InterPro" id="IPR036249">
    <property type="entry name" value="Thioredoxin-like_sf"/>
</dbReference>
<dbReference type="Pfam" id="PF02798">
    <property type="entry name" value="GST_N"/>
    <property type="match status" value="1"/>
</dbReference>
<dbReference type="CDD" id="cd03044">
    <property type="entry name" value="GST_N_EF1Bgamma"/>
    <property type="match status" value="1"/>
</dbReference>
<dbReference type="InterPro" id="IPR001662">
    <property type="entry name" value="EF1B_G_C"/>
</dbReference>
<evidence type="ECO:0000313" key="9">
    <source>
        <dbReference type="Proteomes" id="UP001307889"/>
    </source>
</evidence>